<dbReference type="Pfam" id="PF02311">
    <property type="entry name" value="AraC_binding"/>
    <property type="match status" value="1"/>
</dbReference>
<keyword evidence="1" id="KW-0805">Transcription regulation</keyword>
<evidence type="ECO:0000313" key="5">
    <source>
        <dbReference type="EMBL" id="KFI39282.1"/>
    </source>
</evidence>
<dbReference type="AlphaFoldDB" id="A0A086YYD2"/>
<dbReference type="InterPro" id="IPR009057">
    <property type="entry name" value="Homeodomain-like_sf"/>
</dbReference>
<dbReference type="InterPro" id="IPR018060">
    <property type="entry name" value="HTH_AraC"/>
</dbReference>
<dbReference type="CDD" id="cd06986">
    <property type="entry name" value="cupin_MmsR-like_N"/>
    <property type="match status" value="1"/>
</dbReference>
<keyword evidence="3" id="KW-0804">Transcription</keyword>
<dbReference type="PANTHER" id="PTHR46796">
    <property type="entry name" value="HTH-TYPE TRANSCRIPTIONAL ACTIVATOR RHAS-RELATED"/>
    <property type="match status" value="1"/>
</dbReference>
<evidence type="ECO:0000256" key="2">
    <source>
        <dbReference type="ARBA" id="ARBA00023125"/>
    </source>
</evidence>
<evidence type="ECO:0000313" key="6">
    <source>
        <dbReference type="Proteomes" id="UP000029015"/>
    </source>
</evidence>
<dbReference type="GO" id="GO:0003700">
    <property type="term" value="F:DNA-binding transcription factor activity"/>
    <property type="evidence" value="ECO:0007669"/>
    <property type="project" value="InterPro"/>
</dbReference>
<dbReference type="SMART" id="SM00342">
    <property type="entry name" value="HTH_ARAC"/>
    <property type="match status" value="1"/>
</dbReference>
<organism evidence="5 6">
    <name type="scientific">Bifidobacterium actinocoloniiforme DSM 22766</name>
    <dbReference type="NCBI Taxonomy" id="1437605"/>
    <lineage>
        <taxon>Bacteria</taxon>
        <taxon>Bacillati</taxon>
        <taxon>Actinomycetota</taxon>
        <taxon>Actinomycetes</taxon>
        <taxon>Bifidobacteriales</taxon>
        <taxon>Bifidobacteriaceae</taxon>
        <taxon>Bifidobacterium</taxon>
    </lineage>
</organism>
<dbReference type="PROSITE" id="PS01124">
    <property type="entry name" value="HTH_ARAC_FAMILY_2"/>
    <property type="match status" value="1"/>
</dbReference>
<dbReference type="OrthoDB" id="9814125at2"/>
<dbReference type="RefSeq" id="WP_051905465.1">
    <property type="nucleotide sequence ID" value="NZ_CP011786.1"/>
</dbReference>
<dbReference type="EMBL" id="JGYK01000002">
    <property type="protein sequence ID" value="KFI39282.1"/>
    <property type="molecule type" value="Genomic_DNA"/>
</dbReference>
<feature type="domain" description="HTH araC/xylS-type" evidence="4">
    <location>
        <begin position="176"/>
        <end position="274"/>
    </location>
</feature>
<dbReference type="GO" id="GO:0043565">
    <property type="term" value="F:sequence-specific DNA binding"/>
    <property type="evidence" value="ECO:0007669"/>
    <property type="project" value="InterPro"/>
</dbReference>
<dbReference type="Proteomes" id="UP000029015">
    <property type="component" value="Unassembled WGS sequence"/>
</dbReference>
<comment type="caution">
    <text evidence="5">The sequence shown here is derived from an EMBL/GenBank/DDBJ whole genome shotgun (WGS) entry which is preliminary data.</text>
</comment>
<protein>
    <submittedName>
        <fullName evidence="5">Transcriptional regulator, AraC family</fullName>
    </submittedName>
</protein>
<accession>A0A086YYD2</accession>
<dbReference type="InterPro" id="IPR037923">
    <property type="entry name" value="HTH-like"/>
</dbReference>
<dbReference type="InterPro" id="IPR003313">
    <property type="entry name" value="AraC-bd"/>
</dbReference>
<dbReference type="SUPFAM" id="SSF51215">
    <property type="entry name" value="Regulatory protein AraC"/>
    <property type="match status" value="1"/>
</dbReference>
<dbReference type="Gene3D" id="2.60.120.280">
    <property type="entry name" value="Regulatory protein AraC"/>
    <property type="match status" value="1"/>
</dbReference>
<dbReference type="InterPro" id="IPR020449">
    <property type="entry name" value="Tscrpt_reg_AraC-type_HTH"/>
</dbReference>
<sequence length="295" mass="32765">MENSIWYLRQPSTDVDGLSFAVCGISETHPDHSFGPALRSTYIVHIVLGGTGTVRREGTKYNLRRNDGFIVGPETPVQYQASTTTPWLYLWIGFSGSAVSSCLSSIGLGPSHSIFHVDQNQAFLRVITECFSYTGGSVSDGLKLNSLAYEFLHLLTEHATGSTLSRSRATSDETARKAIDYIAEHHAEGIGPGDVAKALHLDRSYLSRRFHEVTDLTLRDYIDGIRLDKACDLLGMTSLPVQEVAKECGYSSTEQFARKFKEKTSSTPAEYRQVRIDAHDDLNLNMDLFRTLFGR</sequence>
<dbReference type="InterPro" id="IPR050204">
    <property type="entry name" value="AraC_XylS_family_regulators"/>
</dbReference>
<gene>
    <name evidence="5" type="ORF">BACT_0112</name>
</gene>
<keyword evidence="2" id="KW-0238">DNA-binding</keyword>
<dbReference type="PRINTS" id="PR00032">
    <property type="entry name" value="HTHARAC"/>
</dbReference>
<dbReference type="eggNOG" id="COG2207">
    <property type="taxonomic scope" value="Bacteria"/>
</dbReference>
<keyword evidence="6" id="KW-1185">Reference proteome</keyword>
<reference evidence="5 6" key="1">
    <citation type="submission" date="2014-03" db="EMBL/GenBank/DDBJ databases">
        <title>Genomics of Bifidobacteria.</title>
        <authorList>
            <person name="Ventura M."/>
            <person name="Milani C."/>
            <person name="Lugli G.A."/>
        </authorList>
    </citation>
    <scope>NUCLEOTIDE SEQUENCE [LARGE SCALE GENOMIC DNA]</scope>
    <source>
        <strain evidence="5 6">DSM 22766</strain>
    </source>
</reference>
<evidence type="ECO:0000259" key="4">
    <source>
        <dbReference type="PROSITE" id="PS01124"/>
    </source>
</evidence>
<evidence type="ECO:0000256" key="3">
    <source>
        <dbReference type="ARBA" id="ARBA00023163"/>
    </source>
</evidence>
<evidence type="ECO:0000256" key="1">
    <source>
        <dbReference type="ARBA" id="ARBA00023015"/>
    </source>
</evidence>
<dbReference type="Pfam" id="PF12833">
    <property type="entry name" value="HTH_18"/>
    <property type="match status" value="1"/>
</dbReference>
<dbReference type="SUPFAM" id="SSF46689">
    <property type="entry name" value="Homeodomain-like"/>
    <property type="match status" value="2"/>
</dbReference>
<name>A0A086YYD2_9BIFI</name>
<dbReference type="Gene3D" id="1.10.10.60">
    <property type="entry name" value="Homeodomain-like"/>
    <property type="match status" value="2"/>
</dbReference>
<proteinExistence type="predicted"/>